<dbReference type="Gene3D" id="3.30.930.10">
    <property type="entry name" value="Bira Bifunctional Protein, Domain 2"/>
    <property type="match status" value="1"/>
</dbReference>
<dbReference type="AlphaFoldDB" id="A0A015NGV8"/>
<dbReference type="InterPro" id="IPR004143">
    <property type="entry name" value="BPL_LPL_catalytic"/>
</dbReference>
<evidence type="ECO:0000313" key="5">
    <source>
        <dbReference type="Proteomes" id="UP000022910"/>
    </source>
</evidence>
<protein>
    <submittedName>
        <fullName evidence="4">Biotin--[acetyl-CoA-carboxylase] ligase BPL1</fullName>
    </submittedName>
</protein>
<name>A0A015NGV8_RHIIW</name>
<sequence length="642" mass="73344">MKSSKFFKNLQSRHIKNMRTKILVYSSNITLNHHFSILNSMFNTFYDVIQIDLNNLLNDPWFDTTSCLIFLSSNNNLNCLNNLNYNQKSVQFEKNFKDYLKFGGNYFGIGFDACQFLQKNLSTQFQNDIFNYKNLILNDQNDKIELPLKLNRKFLLNYFPSVPNQIKIPCDNNAIGYFDNLINNNIINSVSTYNNCSTIIQYNIDKGKILLCGFDPFLNNIHIEQNHFIRSLFSIFGLNLVKQNEILIPKLSYTLHLTSIRPALTSILLNNINNLMDSDNIIRASNDSFKIIENSNSFHNNQDLYTNVDYNNNIDIPKSIVIYHDQPPPSSITPFFNFKDFLNHLSEERNIKHGGGNNMEFGSTVLYGEVVSSTQTLLDKNFKFTKNLPTGLVFVATQQIQGRGRGSNSWISPPGCLQFSIILRHPSNSSSPVVFIQYLLSLAVVEAVRTKKGYEDIPLRLKWPNDIYVESSSPNDESVKSPKIIKIGGVIVNSQYTQDELDEFLLIAGCGVNVSNLAPTTAINHIISLYNHANNTQLEEFSQEQLLAAILVKFESFYSDFCRNGYGFEPFLDIYYERWLHTDQVVNLETHDNQKAHIIGINEFGYLKASTISDGVNLEEIITLEPGGNSFDMMKGMITRKL</sequence>
<dbReference type="InterPro" id="IPR004408">
    <property type="entry name" value="Biotin_CoA_COase_ligase"/>
</dbReference>
<dbReference type="InterPro" id="IPR019197">
    <property type="entry name" value="Biotin-prot_ligase_N"/>
</dbReference>
<proteinExistence type="inferred from homology"/>
<comment type="similarity">
    <text evidence="1">Belongs to the biotin--protein ligase family.</text>
</comment>
<dbReference type="GO" id="GO:0004077">
    <property type="term" value="F:biotin--[biotin carboxyl-carrier protein] ligase activity"/>
    <property type="evidence" value="ECO:0007669"/>
    <property type="project" value="InterPro"/>
</dbReference>
<dbReference type="HOGENOM" id="CLU_006150_1_1_1"/>
<evidence type="ECO:0000313" key="4">
    <source>
        <dbReference type="EMBL" id="EXX78593.1"/>
    </source>
</evidence>
<feature type="domain" description="BPL/LPL catalytic" evidence="3">
    <location>
        <begin position="350"/>
        <end position="562"/>
    </location>
</feature>
<keyword evidence="5" id="KW-1185">Reference proteome</keyword>
<dbReference type="GO" id="GO:0005737">
    <property type="term" value="C:cytoplasm"/>
    <property type="evidence" value="ECO:0007669"/>
    <property type="project" value="TreeGrafter"/>
</dbReference>
<accession>A0A015NGV8</accession>
<gene>
    <name evidence="4" type="ORF">RirG_013500</name>
</gene>
<evidence type="ECO:0000256" key="2">
    <source>
        <dbReference type="ARBA" id="ARBA00022598"/>
    </source>
</evidence>
<organism evidence="4 5">
    <name type="scientific">Rhizophagus irregularis (strain DAOM 197198w)</name>
    <name type="common">Glomus intraradices</name>
    <dbReference type="NCBI Taxonomy" id="1432141"/>
    <lineage>
        <taxon>Eukaryota</taxon>
        <taxon>Fungi</taxon>
        <taxon>Fungi incertae sedis</taxon>
        <taxon>Mucoromycota</taxon>
        <taxon>Glomeromycotina</taxon>
        <taxon>Glomeromycetes</taxon>
        <taxon>Glomerales</taxon>
        <taxon>Glomeraceae</taxon>
        <taxon>Rhizophagus</taxon>
    </lineage>
</organism>
<evidence type="ECO:0000259" key="3">
    <source>
        <dbReference type="PROSITE" id="PS51733"/>
    </source>
</evidence>
<dbReference type="PANTHER" id="PTHR12835">
    <property type="entry name" value="BIOTIN PROTEIN LIGASE"/>
    <property type="match status" value="1"/>
</dbReference>
<dbReference type="InterPro" id="IPR045864">
    <property type="entry name" value="aa-tRNA-synth_II/BPL/LPL"/>
</dbReference>
<dbReference type="Pfam" id="PF09825">
    <property type="entry name" value="BPL_N"/>
    <property type="match status" value="1"/>
</dbReference>
<reference evidence="4 5" key="1">
    <citation type="submission" date="2014-02" db="EMBL/GenBank/DDBJ databases">
        <title>Single nucleus genome sequencing reveals high similarity among nuclei of an endomycorrhizal fungus.</title>
        <authorList>
            <person name="Lin K."/>
            <person name="Geurts R."/>
            <person name="Zhang Z."/>
            <person name="Limpens E."/>
            <person name="Saunders D.G."/>
            <person name="Mu D."/>
            <person name="Pang E."/>
            <person name="Cao H."/>
            <person name="Cha H."/>
            <person name="Lin T."/>
            <person name="Zhou Q."/>
            <person name="Shang Y."/>
            <person name="Li Y."/>
            <person name="Ivanov S."/>
            <person name="Sharma T."/>
            <person name="Velzen R.V."/>
            <person name="Ruijter N.D."/>
            <person name="Aanen D.K."/>
            <person name="Win J."/>
            <person name="Kamoun S."/>
            <person name="Bisseling T."/>
            <person name="Huang S."/>
        </authorList>
    </citation>
    <scope>NUCLEOTIDE SEQUENCE [LARGE SCALE GENOMIC DNA]</scope>
    <source>
        <strain evidence="5">DAOM197198w</strain>
    </source>
</reference>
<dbReference type="NCBIfam" id="TIGR00121">
    <property type="entry name" value="birA_ligase"/>
    <property type="match status" value="1"/>
</dbReference>
<dbReference type="OrthoDB" id="10250105at2759"/>
<dbReference type="CDD" id="cd16442">
    <property type="entry name" value="BPL"/>
    <property type="match status" value="1"/>
</dbReference>
<keyword evidence="2 4" id="KW-0436">Ligase</keyword>
<dbReference type="SUPFAM" id="SSF55681">
    <property type="entry name" value="Class II aaRS and biotin synthetases"/>
    <property type="match status" value="1"/>
</dbReference>
<dbReference type="Proteomes" id="UP000022910">
    <property type="component" value="Unassembled WGS sequence"/>
</dbReference>
<evidence type="ECO:0000256" key="1">
    <source>
        <dbReference type="ARBA" id="ARBA00009934"/>
    </source>
</evidence>
<dbReference type="Pfam" id="PF03099">
    <property type="entry name" value="BPL_LplA_LipB"/>
    <property type="match status" value="1"/>
</dbReference>
<dbReference type="PROSITE" id="PS51733">
    <property type="entry name" value="BPL_LPL_CATALYTIC"/>
    <property type="match status" value="1"/>
</dbReference>
<dbReference type="EMBL" id="JEMT01008925">
    <property type="protein sequence ID" value="EXX78593.1"/>
    <property type="molecule type" value="Genomic_DNA"/>
</dbReference>
<dbReference type="PANTHER" id="PTHR12835:SF5">
    <property type="entry name" value="BIOTIN--PROTEIN LIGASE"/>
    <property type="match status" value="1"/>
</dbReference>
<dbReference type="STRING" id="1432141.A0A015NGV8"/>
<comment type="caution">
    <text evidence="4">The sequence shown here is derived from an EMBL/GenBank/DDBJ whole genome shotgun (WGS) entry which is preliminary data.</text>
</comment>